<accession>A3VIM2</accession>
<evidence type="ECO:0000313" key="2">
    <source>
        <dbReference type="EMBL" id="EAQ11953.1"/>
    </source>
</evidence>
<keyword evidence="1" id="KW-0812">Transmembrane</keyword>
<dbReference type="STRING" id="314271.RB2654_07721"/>
<comment type="caution">
    <text evidence="2">The sequence shown here is derived from an EMBL/GenBank/DDBJ whole genome shotgun (WGS) entry which is preliminary data.</text>
</comment>
<sequence>MTRRPTTFLARDTYRRRRLIDALRVLPVLGLLLFLVPLLGSGTSERSTAYAGMYLFAAWLVLIIGASLLVRAVARSPGGVASDPLEPGSVEDED</sequence>
<reference evidence="2 3" key="1">
    <citation type="journal article" date="2010" name="J. Bacteriol.">
        <title>Genome sequences of Pelagibaca bermudensis HTCC2601T and Maritimibacter alkaliphilus HTCC2654T, the type strains of two marine Roseobacter genera.</title>
        <authorList>
            <person name="Thrash J.C."/>
            <person name="Cho J.C."/>
            <person name="Ferriera S."/>
            <person name="Johnson J."/>
            <person name="Vergin K.L."/>
            <person name="Giovannoni S.J."/>
        </authorList>
    </citation>
    <scope>NUCLEOTIDE SEQUENCE [LARGE SCALE GENOMIC DNA]</scope>
    <source>
        <strain evidence="2 3">HTCC2654</strain>
    </source>
</reference>
<gene>
    <name evidence="2" type="ORF">RB2654_07721</name>
</gene>
<name>A3VIM2_9RHOB</name>
<proteinExistence type="predicted"/>
<evidence type="ECO:0000313" key="3">
    <source>
        <dbReference type="Proteomes" id="UP000002931"/>
    </source>
</evidence>
<evidence type="ECO:0000256" key="1">
    <source>
        <dbReference type="SAM" id="Phobius"/>
    </source>
</evidence>
<keyword evidence="1" id="KW-0472">Membrane</keyword>
<protein>
    <submittedName>
        <fullName evidence="2">Uncharacterized protein</fullName>
    </submittedName>
</protein>
<organism evidence="2 3">
    <name type="scientific">Maritimibacter alkaliphilus HTCC2654</name>
    <dbReference type="NCBI Taxonomy" id="314271"/>
    <lineage>
        <taxon>Bacteria</taxon>
        <taxon>Pseudomonadati</taxon>
        <taxon>Pseudomonadota</taxon>
        <taxon>Alphaproteobacteria</taxon>
        <taxon>Rhodobacterales</taxon>
        <taxon>Roseobacteraceae</taxon>
        <taxon>Maritimibacter</taxon>
    </lineage>
</organism>
<dbReference type="Proteomes" id="UP000002931">
    <property type="component" value="Unassembled WGS sequence"/>
</dbReference>
<feature type="transmembrane region" description="Helical" evidence="1">
    <location>
        <begin position="51"/>
        <end position="70"/>
    </location>
</feature>
<feature type="transmembrane region" description="Helical" evidence="1">
    <location>
        <begin position="21"/>
        <end position="39"/>
    </location>
</feature>
<dbReference type="HOGENOM" id="CLU_154619_1_0_5"/>
<dbReference type="RefSeq" id="WP_008330291.1">
    <property type="nucleotide sequence ID" value="NZ_CH902578.1"/>
</dbReference>
<dbReference type="EMBL" id="AAMT01000011">
    <property type="protein sequence ID" value="EAQ11953.1"/>
    <property type="molecule type" value="Genomic_DNA"/>
</dbReference>
<dbReference type="AlphaFoldDB" id="A3VIM2"/>
<keyword evidence="3" id="KW-1185">Reference proteome</keyword>
<keyword evidence="1" id="KW-1133">Transmembrane helix</keyword>